<name>A0A2T3ZFD9_TRIA4</name>
<evidence type="ECO:0000313" key="3">
    <source>
        <dbReference type="Proteomes" id="UP000240493"/>
    </source>
</evidence>
<sequence>MHMKMQLSPREKAASTWCSSSSSTPIPPASISTIWGILILLLPLRGTLTIQLHAKPSVSSMTFNGPSKIQCHPDFSIVLSILTLFNQQQKPSNCPFFSPDSSRQMSKHATPPLLLRTKNKTLNHHL</sequence>
<proteinExistence type="predicted"/>
<protein>
    <submittedName>
        <fullName evidence="2">Uncharacterized protein</fullName>
    </submittedName>
</protein>
<dbReference type="AlphaFoldDB" id="A0A2T3ZFD9"/>
<dbReference type="Proteomes" id="UP000240493">
    <property type="component" value="Unassembled WGS sequence"/>
</dbReference>
<evidence type="ECO:0000256" key="1">
    <source>
        <dbReference type="SAM" id="MobiDB-lite"/>
    </source>
</evidence>
<feature type="region of interest" description="Disordered" evidence="1">
    <location>
        <begin position="1"/>
        <end position="25"/>
    </location>
</feature>
<feature type="compositionally biased region" description="Low complexity" evidence="1">
    <location>
        <begin position="14"/>
        <end position="25"/>
    </location>
</feature>
<accession>A0A2T3ZFD9</accession>
<organism evidence="2 3">
    <name type="scientific">Trichoderma asperellum (strain ATCC 204424 / CBS 433.97 / NBRC 101777)</name>
    <dbReference type="NCBI Taxonomy" id="1042311"/>
    <lineage>
        <taxon>Eukaryota</taxon>
        <taxon>Fungi</taxon>
        <taxon>Dikarya</taxon>
        <taxon>Ascomycota</taxon>
        <taxon>Pezizomycotina</taxon>
        <taxon>Sordariomycetes</taxon>
        <taxon>Hypocreomycetidae</taxon>
        <taxon>Hypocreales</taxon>
        <taxon>Hypocreaceae</taxon>
        <taxon>Trichoderma</taxon>
    </lineage>
</organism>
<dbReference type="EMBL" id="KZ679259">
    <property type="protein sequence ID" value="PTB43516.1"/>
    <property type="molecule type" value="Genomic_DNA"/>
</dbReference>
<evidence type="ECO:0000313" key="2">
    <source>
        <dbReference type="EMBL" id="PTB43516.1"/>
    </source>
</evidence>
<reference evidence="2 3" key="1">
    <citation type="submission" date="2016-07" db="EMBL/GenBank/DDBJ databases">
        <title>Multiple horizontal gene transfer events from other fungi enriched the ability of initially mycotrophic Trichoderma (Ascomycota) to feed on dead plant biomass.</title>
        <authorList>
            <consortium name="DOE Joint Genome Institute"/>
            <person name="Aerts A."/>
            <person name="Atanasova L."/>
            <person name="Chenthamara K."/>
            <person name="Zhang J."/>
            <person name="Grujic M."/>
            <person name="Henrissat B."/>
            <person name="Kuo A."/>
            <person name="Salamov A."/>
            <person name="Lipzen A."/>
            <person name="Labutti K."/>
            <person name="Barry K."/>
            <person name="Miao Y."/>
            <person name="Rahimi M.J."/>
            <person name="Shen Q."/>
            <person name="Grigoriev I.V."/>
            <person name="Kubicek C.P."/>
            <person name="Druzhinina I.S."/>
        </authorList>
    </citation>
    <scope>NUCLEOTIDE SEQUENCE [LARGE SCALE GENOMIC DNA]</scope>
    <source>
        <strain evidence="2 3">CBS 433.97</strain>
    </source>
</reference>
<gene>
    <name evidence="2" type="ORF">M441DRAFT_374115</name>
</gene>
<keyword evidence="3" id="KW-1185">Reference proteome</keyword>